<keyword evidence="2" id="KW-1185">Reference proteome</keyword>
<evidence type="ECO:0000313" key="1">
    <source>
        <dbReference type="EMBL" id="EIW51343.1"/>
    </source>
</evidence>
<name>R7S677_TRAVS</name>
<protein>
    <submittedName>
        <fullName evidence="1">Uncharacterized protein</fullName>
    </submittedName>
</protein>
<dbReference type="GeneID" id="19413703"/>
<dbReference type="EMBL" id="JH711838">
    <property type="protein sequence ID" value="EIW51343.1"/>
    <property type="molecule type" value="Genomic_DNA"/>
</dbReference>
<reference evidence="2" key="1">
    <citation type="journal article" date="2012" name="Science">
        <title>The Paleozoic origin of enzymatic lignin decomposition reconstructed from 31 fungal genomes.</title>
        <authorList>
            <person name="Floudas D."/>
            <person name="Binder M."/>
            <person name="Riley R."/>
            <person name="Barry K."/>
            <person name="Blanchette R.A."/>
            <person name="Henrissat B."/>
            <person name="Martinez A.T."/>
            <person name="Otillar R."/>
            <person name="Spatafora J.W."/>
            <person name="Yadav J.S."/>
            <person name="Aerts A."/>
            <person name="Benoit I."/>
            <person name="Boyd A."/>
            <person name="Carlson A."/>
            <person name="Copeland A."/>
            <person name="Coutinho P.M."/>
            <person name="de Vries R.P."/>
            <person name="Ferreira P."/>
            <person name="Findley K."/>
            <person name="Foster B."/>
            <person name="Gaskell J."/>
            <person name="Glotzer D."/>
            <person name="Gorecki P."/>
            <person name="Heitman J."/>
            <person name="Hesse C."/>
            <person name="Hori C."/>
            <person name="Igarashi K."/>
            <person name="Jurgens J.A."/>
            <person name="Kallen N."/>
            <person name="Kersten P."/>
            <person name="Kohler A."/>
            <person name="Kuees U."/>
            <person name="Kumar T.K.A."/>
            <person name="Kuo A."/>
            <person name="LaButti K."/>
            <person name="Larrondo L.F."/>
            <person name="Lindquist E."/>
            <person name="Ling A."/>
            <person name="Lombard V."/>
            <person name="Lucas S."/>
            <person name="Lundell T."/>
            <person name="Martin R."/>
            <person name="McLaughlin D.J."/>
            <person name="Morgenstern I."/>
            <person name="Morin E."/>
            <person name="Murat C."/>
            <person name="Nagy L.G."/>
            <person name="Nolan M."/>
            <person name="Ohm R.A."/>
            <person name="Patyshakuliyeva A."/>
            <person name="Rokas A."/>
            <person name="Ruiz-Duenas F.J."/>
            <person name="Sabat G."/>
            <person name="Salamov A."/>
            <person name="Samejima M."/>
            <person name="Schmutz J."/>
            <person name="Slot J.C."/>
            <person name="St John F."/>
            <person name="Stenlid J."/>
            <person name="Sun H."/>
            <person name="Sun S."/>
            <person name="Syed K."/>
            <person name="Tsang A."/>
            <person name="Wiebenga A."/>
            <person name="Young D."/>
            <person name="Pisabarro A."/>
            <person name="Eastwood D.C."/>
            <person name="Martin F."/>
            <person name="Cullen D."/>
            <person name="Grigoriev I.V."/>
            <person name="Hibbett D.S."/>
        </authorList>
    </citation>
    <scope>NUCLEOTIDE SEQUENCE [LARGE SCALE GENOMIC DNA]</scope>
    <source>
        <strain evidence="2">FP-101664</strain>
    </source>
</reference>
<dbReference type="AlphaFoldDB" id="R7S677"/>
<feature type="non-terminal residue" evidence="1">
    <location>
        <position position="1"/>
    </location>
</feature>
<dbReference type="Proteomes" id="UP000054317">
    <property type="component" value="Unassembled WGS sequence"/>
</dbReference>
<dbReference type="RefSeq" id="XP_008045773.1">
    <property type="nucleotide sequence ID" value="XM_008047582.1"/>
</dbReference>
<dbReference type="KEGG" id="tvs:TRAVEDRAFT_32519"/>
<evidence type="ECO:0000313" key="2">
    <source>
        <dbReference type="Proteomes" id="UP000054317"/>
    </source>
</evidence>
<gene>
    <name evidence="1" type="ORF">TRAVEDRAFT_32519</name>
</gene>
<proteinExistence type="predicted"/>
<organism evidence="1 2">
    <name type="scientific">Trametes versicolor (strain FP-101664)</name>
    <name type="common">White-rot fungus</name>
    <name type="synonym">Coriolus versicolor</name>
    <dbReference type="NCBI Taxonomy" id="717944"/>
    <lineage>
        <taxon>Eukaryota</taxon>
        <taxon>Fungi</taxon>
        <taxon>Dikarya</taxon>
        <taxon>Basidiomycota</taxon>
        <taxon>Agaricomycotina</taxon>
        <taxon>Agaricomycetes</taxon>
        <taxon>Polyporales</taxon>
        <taxon>Polyporaceae</taxon>
        <taxon>Trametes</taxon>
    </lineage>
</organism>
<sequence length="68" mass="7719">VRRTSTCARSMSAHCTWTHRRTSTAHAPRPASYERTSSIDRAEWEEIANAACVPHVKPPRAYVWPTLV</sequence>
<accession>R7S677</accession>